<name>A0A426YLG7_ENSVE</name>
<dbReference type="AlphaFoldDB" id="A0A426YLG7"/>
<proteinExistence type="predicted"/>
<evidence type="ECO:0000256" key="1">
    <source>
        <dbReference type="ARBA" id="ARBA00022790"/>
    </source>
</evidence>
<dbReference type="Proteomes" id="UP000287651">
    <property type="component" value="Unassembled WGS sequence"/>
</dbReference>
<dbReference type="EMBL" id="AMZH03011607">
    <property type="protein sequence ID" value="RRT52559.1"/>
    <property type="molecule type" value="Genomic_DNA"/>
</dbReference>
<reference evidence="2 3" key="1">
    <citation type="journal article" date="2014" name="Agronomy (Basel)">
        <title>A Draft Genome Sequence for Ensete ventricosum, the Drought-Tolerant Tree Against Hunger.</title>
        <authorList>
            <person name="Harrison J."/>
            <person name="Moore K.A."/>
            <person name="Paszkiewicz K."/>
            <person name="Jones T."/>
            <person name="Grant M."/>
            <person name="Ambacheew D."/>
            <person name="Muzemil S."/>
            <person name="Studholme D.J."/>
        </authorList>
    </citation>
    <scope>NUCLEOTIDE SEQUENCE [LARGE SCALE GENOMIC DNA]</scope>
</reference>
<sequence length="86" mass="9791">MCTPIIGNAGCLPVLLPDQARKLKQLSVLTLAEIEKVLMYYTSSKWDNFVLSYDHLMEELDVSNVRELEDFLINECMYVVSICGIC</sequence>
<dbReference type="PANTHER" id="PTHR15350:SF5">
    <property type="entry name" value="COP9 SIGNALOSOME COMPLEX SUBUNIT 7"/>
    <property type="match status" value="1"/>
</dbReference>
<keyword evidence="1" id="KW-0736">Signalosome</keyword>
<dbReference type="GO" id="GO:0008180">
    <property type="term" value="C:COP9 signalosome"/>
    <property type="evidence" value="ECO:0007669"/>
    <property type="project" value="UniProtKB-KW"/>
</dbReference>
<comment type="caution">
    <text evidence="2">The sequence shown here is derived from an EMBL/GenBank/DDBJ whole genome shotgun (WGS) entry which is preliminary data.</text>
</comment>
<organism evidence="2 3">
    <name type="scientific">Ensete ventricosum</name>
    <name type="common">Abyssinian banana</name>
    <name type="synonym">Musa ensete</name>
    <dbReference type="NCBI Taxonomy" id="4639"/>
    <lineage>
        <taxon>Eukaryota</taxon>
        <taxon>Viridiplantae</taxon>
        <taxon>Streptophyta</taxon>
        <taxon>Embryophyta</taxon>
        <taxon>Tracheophyta</taxon>
        <taxon>Spermatophyta</taxon>
        <taxon>Magnoliopsida</taxon>
        <taxon>Liliopsida</taxon>
        <taxon>Zingiberales</taxon>
        <taxon>Musaceae</taxon>
        <taxon>Ensete</taxon>
    </lineage>
</organism>
<dbReference type="InterPro" id="IPR045237">
    <property type="entry name" value="COPS7/eIF3m"/>
</dbReference>
<accession>A0A426YLG7</accession>
<protein>
    <submittedName>
        <fullName evidence="2">Uncharacterized protein</fullName>
    </submittedName>
</protein>
<gene>
    <name evidence="2" type="ORF">B296_00030429</name>
</gene>
<dbReference type="PANTHER" id="PTHR15350">
    <property type="entry name" value="COP9 SIGNALOSOME COMPLEX SUBUNIT 7/DENDRITIC CELL PROTEIN GA17"/>
    <property type="match status" value="1"/>
</dbReference>
<evidence type="ECO:0000313" key="2">
    <source>
        <dbReference type="EMBL" id="RRT52559.1"/>
    </source>
</evidence>
<evidence type="ECO:0000313" key="3">
    <source>
        <dbReference type="Proteomes" id="UP000287651"/>
    </source>
</evidence>